<dbReference type="NCBIfam" id="NF040815">
    <property type="entry name" value="recomb_XerA_Arch"/>
    <property type="match status" value="1"/>
</dbReference>
<dbReference type="GO" id="GO:0051301">
    <property type="term" value="P:cell division"/>
    <property type="evidence" value="ECO:0007669"/>
    <property type="project" value="UniProtKB-KW"/>
</dbReference>
<dbReference type="InterPro" id="IPR050090">
    <property type="entry name" value="Tyrosine_recombinase_XerCD"/>
</dbReference>
<dbReference type="InterPro" id="IPR044068">
    <property type="entry name" value="CB"/>
</dbReference>
<evidence type="ECO:0000256" key="3">
    <source>
        <dbReference type="ARBA" id="ARBA00022618"/>
    </source>
</evidence>
<keyword evidence="2" id="KW-0963">Cytoplasm</keyword>
<dbReference type="SUPFAM" id="SSF56349">
    <property type="entry name" value="DNA breaking-rejoining enzymes"/>
    <property type="match status" value="1"/>
</dbReference>
<evidence type="ECO:0000259" key="10">
    <source>
        <dbReference type="PROSITE" id="PS51898"/>
    </source>
</evidence>
<dbReference type="CDD" id="cd00798">
    <property type="entry name" value="INT_XerDC_C"/>
    <property type="match status" value="1"/>
</dbReference>
<keyword evidence="3" id="KW-0132">Cell division</keyword>
<dbReference type="InterPro" id="IPR013762">
    <property type="entry name" value="Integrase-like_cat_sf"/>
</dbReference>
<organism evidence="12 13">
    <name type="scientific">Candidatus Colwellbacteria bacterium CG10_big_fil_rev_8_21_14_0_10_41_28</name>
    <dbReference type="NCBI Taxonomy" id="1974539"/>
    <lineage>
        <taxon>Bacteria</taxon>
        <taxon>Candidatus Colwelliibacteriota</taxon>
    </lineage>
</organism>
<dbReference type="PANTHER" id="PTHR30349:SF77">
    <property type="entry name" value="TYROSINE RECOMBINASE XERC"/>
    <property type="match status" value="1"/>
</dbReference>
<keyword evidence="5" id="KW-0229">DNA integration</keyword>
<dbReference type="PROSITE" id="PS51900">
    <property type="entry name" value="CB"/>
    <property type="match status" value="1"/>
</dbReference>
<evidence type="ECO:0000259" key="11">
    <source>
        <dbReference type="PROSITE" id="PS51900"/>
    </source>
</evidence>
<dbReference type="GO" id="GO:0007059">
    <property type="term" value="P:chromosome segregation"/>
    <property type="evidence" value="ECO:0007669"/>
    <property type="project" value="UniProtKB-KW"/>
</dbReference>
<feature type="domain" description="Tyr recombinase" evidence="10">
    <location>
        <begin position="106"/>
        <end position="289"/>
    </location>
</feature>
<keyword evidence="6 9" id="KW-0238">DNA-binding</keyword>
<accession>A0A2H0VH31</accession>
<keyword evidence="8" id="KW-0131">Cell cycle</keyword>
<comment type="caution">
    <text evidence="12">The sequence shown here is derived from an EMBL/GenBank/DDBJ whole genome shotgun (WGS) entry which is preliminary data.</text>
</comment>
<evidence type="ECO:0000256" key="7">
    <source>
        <dbReference type="ARBA" id="ARBA00023172"/>
    </source>
</evidence>
<dbReference type="Gene3D" id="1.10.150.130">
    <property type="match status" value="1"/>
</dbReference>
<dbReference type="PANTHER" id="PTHR30349">
    <property type="entry name" value="PHAGE INTEGRASE-RELATED"/>
    <property type="match status" value="1"/>
</dbReference>
<evidence type="ECO:0000256" key="9">
    <source>
        <dbReference type="PROSITE-ProRule" id="PRU01248"/>
    </source>
</evidence>
<dbReference type="Proteomes" id="UP000230776">
    <property type="component" value="Unassembled WGS sequence"/>
</dbReference>
<dbReference type="EMBL" id="PFAG01000016">
    <property type="protein sequence ID" value="PIR98415.1"/>
    <property type="molecule type" value="Genomic_DNA"/>
</dbReference>
<evidence type="ECO:0000313" key="12">
    <source>
        <dbReference type="EMBL" id="PIR98415.1"/>
    </source>
</evidence>
<dbReference type="InterPro" id="IPR011010">
    <property type="entry name" value="DNA_brk_join_enz"/>
</dbReference>
<gene>
    <name evidence="12" type="ORF">COT88_01795</name>
</gene>
<evidence type="ECO:0008006" key="14">
    <source>
        <dbReference type="Google" id="ProtNLM"/>
    </source>
</evidence>
<dbReference type="AlphaFoldDB" id="A0A2H0VH31"/>
<dbReference type="GO" id="GO:0015074">
    <property type="term" value="P:DNA integration"/>
    <property type="evidence" value="ECO:0007669"/>
    <property type="project" value="UniProtKB-KW"/>
</dbReference>
<proteinExistence type="predicted"/>
<dbReference type="GO" id="GO:0005737">
    <property type="term" value="C:cytoplasm"/>
    <property type="evidence" value="ECO:0007669"/>
    <property type="project" value="UniProtKB-SubCell"/>
</dbReference>
<evidence type="ECO:0000256" key="4">
    <source>
        <dbReference type="ARBA" id="ARBA00022829"/>
    </source>
</evidence>
<evidence type="ECO:0000256" key="6">
    <source>
        <dbReference type="ARBA" id="ARBA00023125"/>
    </source>
</evidence>
<dbReference type="InterPro" id="IPR004107">
    <property type="entry name" value="Integrase_SAM-like_N"/>
</dbReference>
<reference evidence="13" key="1">
    <citation type="submission" date="2017-09" db="EMBL/GenBank/DDBJ databases">
        <title>Depth-based differentiation of microbial function through sediment-hosted aquifers and enrichment of novel symbionts in the deep terrestrial subsurface.</title>
        <authorList>
            <person name="Probst A.J."/>
            <person name="Ladd B."/>
            <person name="Jarett J.K."/>
            <person name="Geller-Mcgrath D.E."/>
            <person name="Sieber C.M.K."/>
            <person name="Emerson J.B."/>
            <person name="Anantharaman K."/>
            <person name="Thomas B.C."/>
            <person name="Malmstrom R."/>
            <person name="Stieglmeier M."/>
            <person name="Klingl A."/>
            <person name="Woyke T."/>
            <person name="Ryan C.M."/>
            <person name="Banfield J.F."/>
        </authorList>
    </citation>
    <scope>NUCLEOTIDE SEQUENCE [LARGE SCALE GENOMIC DNA]</scope>
</reference>
<sequence>MDVNEAIKDYLDYLDVEKNRSKATRKSYARCLERFVRQTRAQSISDISEGTIRDFRVYLASSNAGLKKRTQSYYVIVLRNFLKYLNREGKEAVSPERVELPKVSSRQIKVVEYEDVERLLSAPKGSSLKALRDRAILETLFSTGLRVSELCSLNRFVNIDRGELTIRGKGEKLRIVFLSERARKAIKEYLDKRMDAEEAMFISISRGKEPKVLGRIIPRTIQRLVNKYARAAGIPDKITPHQLRHQFATDLLLNGADIRSVQELLGHSNISTTQIYTHITNKELRQVHKAFHGRRRN</sequence>
<evidence type="ECO:0000256" key="2">
    <source>
        <dbReference type="ARBA" id="ARBA00022490"/>
    </source>
</evidence>
<keyword evidence="7" id="KW-0233">DNA recombination</keyword>
<feature type="domain" description="Core-binding (CB)" evidence="11">
    <location>
        <begin position="1"/>
        <end position="86"/>
    </location>
</feature>
<dbReference type="InterPro" id="IPR010998">
    <property type="entry name" value="Integrase_recombinase_N"/>
</dbReference>
<evidence type="ECO:0000313" key="13">
    <source>
        <dbReference type="Proteomes" id="UP000230776"/>
    </source>
</evidence>
<dbReference type="PROSITE" id="PS51898">
    <property type="entry name" value="TYR_RECOMBINASE"/>
    <property type="match status" value="1"/>
</dbReference>
<evidence type="ECO:0000256" key="5">
    <source>
        <dbReference type="ARBA" id="ARBA00022908"/>
    </source>
</evidence>
<dbReference type="Pfam" id="PF00589">
    <property type="entry name" value="Phage_integrase"/>
    <property type="match status" value="1"/>
</dbReference>
<evidence type="ECO:0000256" key="8">
    <source>
        <dbReference type="ARBA" id="ARBA00023306"/>
    </source>
</evidence>
<dbReference type="Gene3D" id="1.10.443.10">
    <property type="entry name" value="Intergrase catalytic core"/>
    <property type="match status" value="1"/>
</dbReference>
<protein>
    <recommendedName>
        <fullName evidence="14">Tyrosine recombinase XerC</fullName>
    </recommendedName>
</protein>
<dbReference type="GO" id="GO:0006310">
    <property type="term" value="P:DNA recombination"/>
    <property type="evidence" value="ECO:0007669"/>
    <property type="project" value="UniProtKB-KW"/>
</dbReference>
<evidence type="ECO:0000256" key="1">
    <source>
        <dbReference type="ARBA" id="ARBA00004496"/>
    </source>
</evidence>
<dbReference type="InterPro" id="IPR002104">
    <property type="entry name" value="Integrase_catalytic"/>
</dbReference>
<comment type="subcellular location">
    <subcellularLocation>
        <location evidence="1">Cytoplasm</location>
    </subcellularLocation>
</comment>
<keyword evidence="4" id="KW-0159">Chromosome partition</keyword>
<name>A0A2H0VH31_9BACT</name>
<dbReference type="Pfam" id="PF02899">
    <property type="entry name" value="Phage_int_SAM_1"/>
    <property type="match status" value="1"/>
</dbReference>
<dbReference type="GO" id="GO:0003677">
    <property type="term" value="F:DNA binding"/>
    <property type="evidence" value="ECO:0007669"/>
    <property type="project" value="UniProtKB-UniRule"/>
</dbReference>